<proteinExistence type="predicted"/>
<dbReference type="Proteomes" id="UP000266841">
    <property type="component" value="Unassembled WGS sequence"/>
</dbReference>
<protein>
    <submittedName>
        <fullName evidence="1">Uncharacterized protein</fullName>
    </submittedName>
</protein>
<feature type="non-terminal residue" evidence="1">
    <location>
        <position position="26"/>
    </location>
</feature>
<evidence type="ECO:0000313" key="1">
    <source>
        <dbReference type="EMBL" id="EJK48203.1"/>
    </source>
</evidence>
<keyword evidence="2" id="KW-1185">Reference proteome</keyword>
<sequence>MSGAVPCLPAIYIYIYIYTYTIYITL</sequence>
<organism evidence="1 2">
    <name type="scientific">Thalassiosira oceanica</name>
    <name type="common">Marine diatom</name>
    <dbReference type="NCBI Taxonomy" id="159749"/>
    <lineage>
        <taxon>Eukaryota</taxon>
        <taxon>Sar</taxon>
        <taxon>Stramenopiles</taxon>
        <taxon>Ochrophyta</taxon>
        <taxon>Bacillariophyta</taxon>
        <taxon>Coscinodiscophyceae</taxon>
        <taxon>Thalassiosirophycidae</taxon>
        <taxon>Thalassiosirales</taxon>
        <taxon>Thalassiosiraceae</taxon>
        <taxon>Thalassiosira</taxon>
    </lineage>
</organism>
<evidence type="ECO:0000313" key="2">
    <source>
        <dbReference type="Proteomes" id="UP000266841"/>
    </source>
</evidence>
<gene>
    <name evidence="1" type="ORF">THAOC_33019</name>
</gene>
<dbReference type="AlphaFoldDB" id="K0R4W4"/>
<reference evidence="1 2" key="1">
    <citation type="journal article" date="2012" name="Genome Biol.">
        <title>Genome and low-iron response of an oceanic diatom adapted to chronic iron limitation.</title>
        <authorList>
            <person name="Lommer M."/>
            <person name="Specht M."/>
            <person name="Roy A.S."/>
            <person name="Kraemer L."/>
            <person name="Andreson R."/>
            <person name="Gutowska M.A."/>
            <person name="Wolf J."/>
            <person name="Bergner S.V."/>
            <person name="Schilhabel M.B."/>
            <person name="Klostermeier U.C."/>
            <person name="Beiko R.G."/>
            <person name="Rosenstiel P."/>
            <person name="Hippler M."/>
            <person name="Laroche J."/>
        </authorList>
    </citation>
    <scope>NUCLEOTIDE SEQUENCE [LARGE SCALE GENOMIC DNA]</scope>
    <source>
        <strain evidence="1 2">CCMP1005</strain>
    </source>
</reference>
<accession>K0R4W4</accession>
<dbReference type="EMBL" id="AGNL01046146">
    <property type="protein sequence ID" value="EJK48203.1"/>
    <property type="molecule type" value="Genomic_DNA"/>
</dbReference>
<comment type="caution">
    <text evidence="1">The sequence shown here is derived from an EMBL/GenBank/DDBJ whole genome shotgun (WGS) entry which is preliminary data.</text>
</comment>
<name>K0R4W4_THAOC</name>